<feature type="compositionally biased region" description="Polar residues" evidence="1">
    <location>
        <begin position="511"/>
        <end position="525"/>
    </location>
</feature>
<sequence>MSIRLRLEFSPGLVTETMIHDGLHKCWYEPLETTKTIGDLANEIFTRFRLDIDSSCSLQLSSGGFTLPRNGRLTLLRDGDLVAISALLEASRNSGMQHTVGHCLQSHRSAEVSQGAEYSGVMSSLGRAHDVHGQMPRASEGMESPIGEVTASAAQGIIKKHSSTSCGDDIPIHLAASRHKSMQQNMMCEHPNFGDKTCTSRDVSGAMSCRISIRNEEGHSGHGDMQQVTGGSRPAIEETGVIGLPRVHASELQGSDVSTRGGPRGPVMLHMTSPQCEPQRLGKKRKLSGDTTVLPAPLDSGRQATVRCDVTVRNGHRHDLTRSSSVSPTALKEQRRQFLLESEEGSNLRHCLVCNEVLGIQHRVLIEDMRLHVAAHQLKGHVTTDACGFCGQVGRCTSYLDQQVSHDTGRSILVPASNCPLFSPFSVKDLQSGEAAKRGQDCSNVPILCCACDNPTFVWKYDMDAHWREHHPEELEDGGLPQEYTVTSEERRFVLSSYPHVEQQAGRSCGAGNSSQVGGAQQPKSEQPVVAGDSCGSAGVVQHVSSQASMHATDFSQKKGHVRCETSEGSACASEVPTYEERGSTQKQLQRPFASGPSVQVSGQGGQGGQGGRPTGQDSISLRPQPSYDIDIDNFLNMCPSLALSREAPQAACRAAPSTEAQTSNNMAPVNHQMHLPTGCSEFMADLLSGEDHTRCHPGAKSVAGGAPLHPSFNPNQKLRVPSDHSGSTPCIGPLSAQSHTSRCEYGLHMDNQGQYTAHLDHPSSLQVPDSGLEPAPAPDWLVAVQSAREAAAAAVSGAMSLGPGDVHRPQSVAGSSAPVNPGSMEDGGGMRNLEAQQPFLTEECSNLSQFLEDALQLTSQEQEHMLRLHEEMKSSAVSTPGLQIAPNSTFYQAASGQPWTDQPCMTNLGGASGSPIWMVPGSCGPSPTKVIQGSCQASTPLMSDLHSPSPSRTCQGAADGHIRHQQNGTSFKPSPPQLQAISACARAFLSTLFKQQITASSSPALARLATASQHPPALSESVSLPPTSNLAPTIPCTSKPQGVIVHEPAYREASIMTQQPITASLVSGQQGVGMQPHTSWQSQHSPQPDGHDQGHDSSSLAMQSLVETPHGLQDSGNEGMEDFGAGDWQSLLCSPPTVANASNPSPFANQLESPCARQPESSSFTTHRRGLGLSTGVASRISGGIRGLVGGHSHMNTPGLNMWSPEGNILDLHGASSPCPRFLGSSSLEHTAGNGLSSTSLPRRLLRAPSTSRGLSQQSFSEVLEVRGGDSVESCSVTRGPTTGLPRTTPGVNVLYLGGGSAPMPASTPLAEMARNRAVAKKAILDAETLKAAFGMMPHMGR</sequence>
<proteinExistence type="predicted"/>
<dbReference type="InterPro" id="IPR024822">
    <property type="entry name" value="Coilin"/>
</dbReference>
<dbReference type="Proteomes" id="UP000232323">
    <property type="component" value="Unassembled WGS sequence"/>
</dbReference>
<feature type="region of interest" description="Disordered" evidence="1">
    <location>
        <begin position="1067"/>
        <end position="1098"/>
    </location>
</feature>
<dbReference type="GO" id="GO:0030620">
    <property type="term" value="F:U2 snRNA binding"/>
    <property type="evidence" value="ECO:0007669"/>
    <property type="project" value="TreeGrafter"/>
</dbReference>
<name>A0A250WXR8_9CHLO</name>
<keyword evidence="3" id="KW-1185">Reference proteome</keyword>
<evidence type="ECO:0000313" key="2">
    <source>
        <dbReference type="EMBL" id="GAX75627.1"/>
    </source>
</evidence>
<accession>A0A250WXR8</accession>
<evidence type="ECO:0000313" key="3">
    <source>
        <dbReference type="Proteomes" id="UP000232323"/>
    </source>
</evidence>
<reference evidence="2 3" key="1">
    <citation type="submission" date="2017-08" db="EMBL/GenBank/DDBJ databases">
        <title>Acidophilic green algal genome provides insights into adaptation to an acidic environment.</title>
        <authorList>
            <person name="Hirooka S."/>
            <person name="Hirose Y."/>
            <person name="Kanesaki Y."/>
            <person name="Higuchi S."/>
            <person name="Fujiwara T."/>
            <person name="Onuma R."/>
            <person name="Era A."/>
            <person name="Ohbayashi R."/>
            <person name="Uzuka A."/>
            <person name="Nozaki H."/>
            <person name="Yoshikawa H."/>
            <person name="Miyagishima S.Y."/>
        </authorList>
    </citation>
    <scope>NUCLEOTIDE SEQUENCE [LARGE SCALE GENOMIC DNA]</scope>
    <source>
        <strain evidence="2 3">NIES-2499</strain>
    </source>
</reference>
<dbReference type="EMBL" id="BEGY01000013">
    <property type="protein sequence ID" value="GAX75627.1"/>
    <property type="molecule type" value="Genomic_DNA"/>
</dbReference>
<feature type="compositionally biased region" description="Polar residues" evidence="1">
    <location>
        <begin position="1077"/>
        <end position="1087"/>
    </location>
</feature>
<feature type="region of interest" description="Disordered" evidence="1">
    <location>
        <begin position="703"/>
        <end position="729"/>
    </location>
</feature>
<feature type="region of interest" description="Disordered" evidence="1">
    <location>
        <begin position="568"/>
        <end position="627"/>
    </location>
</feature>
<feature type="region of interest" description="Disordered" evidence="1">
    <location>
        <begin position="504"/>
        <end position="536"/>
    </location>
</feature>
<gene>
    <name evidence="2" type="ORF">CEUSTIGMA_g3071.t1</name>
</gene>
<comment type="caution">
    <text evidence="2">The sequence shown here is derived from an EMBL/GenBank/DDBJ whole genome shotgun (WGS) entry which is preliminary data.</text>
</comment>
<protein>
    <submittedName>
        <fullName evidence="2">Uncharacterized protein</fullName>
    </submittedName>
</protein>
<dbReference type="GO" id="GO:0030619">
    <property type="term" value="F:U1 snRNA binding"/>
    <property type="evidence" value="ECO:0007669"/>
    <property type="project" value="TreeGrafter"/>
</dbReference>
<dbReference type="PANTHER" id="PTHR15197">
    <property type="entry name" value="COILIN P80"/>
    <property type="match status" value="1"/>
</dbReference>
<evidence type="ECO:0000256" key="1">
    <source>
        <dbReference type="SAM" id="MobiDB-lite"/>
    </source>
</evidence>
<dbReference type="OrthoDB" id="74813at2759"/>
<dbReference type="PANTHER" id="PTHR15197:SF0">
    <property type="entry name" value="COILIN"/>
    <property type="match status" value="1"/>
</dbReference>
<dbReference type="GO" id="GO:0000387">
    <property type="term" value="P:spliceosomal snRNP assembly"/>
    <property type="evidence" value="ECO:0007669"/>
    <property type="project" value="TreeGrafter"/>
</dbReference>
<dbReference type="GO" id="GO:0015030">
    <property type="term" value="C:Cajal body"/>
    <property type="evidence" value="ECO:0007669"/>
    <property type="project" value="TreeGrafter"/>
</dbReference>
<feature type="region of interest" description="Disordered" evidence="1">
    <location>
        <begin position="1150"/>
        <end position="1170"/>
    </location>
</feature>
<organism evidence="2 3">
    <name type="scientific">Chlamydomonas eustigma</name>
    <dbReference type="NCBI Taxonomy" id="1157962"/>
    <lineage>
        <taxon>Eukaryota</taxon>
        <taxon>Viridiplantae</taxon>
        <taxon>Chlorophyta</taxon>
        <taxon>core chlorophytes</taxon>
        <taxon>Chlorophyceae</taxon>
        <taxon>CS clade</taxon>
        <taxon>Chlamydomonadales</taxon>
        <taxon>Chlamydomonadaceae</taxon>
        <taxon>Chlamydomonas</taxon>
    </lineage>
</organism>
<feature type="compositionally biased region" description="Gly residues" evidence="1">
    <location>
        <begin position="603"/>
        <end position="614"/>
    </location>
</feature>